<dbReference type="Proteomes" id="UP000432727">
    <property type="component" value="Unassembled WGS sequence"/>
</dbReference>
<proteinExistence type="predicted"/>
<dbReference type="InterPro" id="IPR000073">
    <property type="entry name" value="AB_hydrolase_1"/>
</dbReference>
<feature type="domain" description="HTH luxR-type" evidence="1">
    <location>
        <begin position="106"/>
        <end position="163"/>
    </location>
</feature>
<dbReference type="OrthoDB" id="7618865at2"/>
<dbReference type="Gene3D" id="3.40.50.1820">
    <property type="entry name" value="alpha/beta hydrolase"/>
    <property type="match status" value="1"/>
</dbReference>
<gene>
    <name evidence="2" type="ORF">GRI34_12980</name>
</gene>
<dbReference type="Pfam" id="PF12697">
    <property type="entry name" value="Abhydrolase_6"/>
    <property type="match status" value="1"/>
</dbReference>
<evidence type="ECO:0000313" key="3">
    <source>
        <dbReference type="Proteomes" id="UP000432727"/>
    </source>
</evidence>
<evidence type="ECO:0000313" key="2">
    <source>
        <dbReference type="EMBL" id="MXO97330.1"/>
    </source>
</evidence>
<dbReference type="GO" id="GO:0016787">
    <property type="term" value="F:hydrolase activity"/>
    <property type="evidence" value="ECO:0007669"/>
    <property type="project" value="UniProtKB-KW"/>
</dbReference>
<comment type="caution">
    <text evidence="2">The sequence shown here is derived from an EMBL/GenBank/DDBJ whole genome shotgun (WGS) entry which is preliminary data.</text>
</comment>
<dbReference type="AlphaFoldDB" id="A0A6I4TQ94"/>
<evidence type="ECO:0000259" key="1">
    <source>
        <dbReference type="SMART" id="SM00421"/>
    </source>
</evidence>
<dbReference type="InterPro" id="IPR000792">
    <property type="entry name" value="Tscrpt_reg_LuxR_C"/>
</dbReference>
<dbReference type="RefSeq" id="WP_160596289.1">
    <property type="nucleotide sequence ID" value="NZ_WTYI01000001.1"/>
</dbReference>
<dbReference type="Gene3D" id="1.10.10.10">
    <property type="entry name" value="Winged helix-like DNA-binding domain superfamily/Winged helix DNA-binding domain"/>
    <property type="match status" value="1"/>
</dbReference>
<name>A0A6I4TQ94_9SPHN</name>
<dbReference type="InterPro" id="IPR016032">
    <property type="entry name" value="Sig_transdc_resp-reg_C-effctor"/>
</dbReference>
<dbReference type="SUPFAM" id="SSF53474">
    <property type="entry name" value="alpha/beta-Hydrolases"/>
    <property type="match status" value="1"/>
</dbReference>
<organism evidence="2 3">
    <name type="scientific">Qipengyuania aquimaris</name>
    <dbReference type="NCBI Taxonomy" id="255984"/>
    <lineage>
        <taxon>Bacteria</taxon>
        <taxon>Pseudomonadati</taxon>
        <taxon>Pseudomonadota</taxon>
        <taxon>Alphaproteobacteria</taxon>
        <taxon>Sphingomonadales</taxon>
        <taxon>Erythrobacteraceae</taxon>
        <taxon>Qipengyuania</taxon>
    </lineage>
</organism>
<dbReference type="EMBL" id="WTYI01000001">
    <property type="protein sequence ID" value="MXO97330.1"/>
    <property type="molecule type" value="Genomic_DNA"/>
</dbReference>
<protein>
    <submittedName>
        <fullName evidence="2">Alpha/beta fold hydrolase</fullName>
    </submittedName>
</protein>
<dbReference type="SMART" id="SM00421">
    <property type="entry name" value="HTH_LUXR"/>
    <property type="match status" value="1"/>
</dbReference>
<reference evidence="2 3" key="1">
    <citation type="submission" date="2019-12" db="EMBL/GenBank/DDBJ databases">
        <title>Genomic-based taxomic classification of the family Erythrobacteraceae.</title>
        <authorList>
            <person name="Xu L."/>
        </authorList>
    </citation>
    <scope>NUCLEOTIDE SEQUENCE [LARGE SCALE GENOMIC DNA]</scope>
    <source>
        <strain evidence="2 3">JCM 12189</strain>
    </source>
</reference>
<accession>A0A6I4TQ94</accession>
<keyword evidence="2" id="KW-0378">Hydrolase</keyword>
<dbReference type="InterPro" id="IPR036388">
    <property type="entry name" value="WH-like_DNA-bd_sf"/>
</dbReference>
<sequence length="478" mass="52817">MALSPDLGVALSNEAAQRLFGATQGRTFELDWIAEESRSDLQSLQRSARGSGNRKHAVIRLLTGDDSTTLAEAFVLSVGKTRQTFLIVRSLNSSWGSSVDVVLADAFGFTLAELQIAKLLVEGKSPADVAVQRGTGVQTVRTQIKAMVAKAGAQSLIDLVRLLSLVCARITEQSTLNGVRWADPWGNLRRIERPDGYKVAYSWTGAPDGQPVLLLHGLSLGYLMGERIERRLREAGIKLIAPCWPGMGGSEQNPKLSLEQDDLVAYSAVADALGLKNCLGVGLATGAIHLLALERARPETFGALLGISDCLPLTRKRLSHAPLSFRTMLRLPNVLPKALELVVSAGFRNVRRKGIDWYVERRYHQSPVDRASCDDVEFVPLMRNWCELSFMMGPKVFCERASQRWRFKEEQLLDLPVSVHVLLGEGEPMFDAPYFQRLEESSSELTIERVVGAGELLLHQRPKLIAQRIIEMAAIVRR</sequence>
<keyword evidence="3" id="KW-1185">Reference proteome</keyword>
<dbReference type="InterPro" id="IPR029058">
    <property type="entry name" value="AB_hydrolase_fold"/>
</dbReference>
<dbReference type="SUPFAM" id="SSF46894">
    <property type="entry name" value="C-terminal effector domain of the bipartite response regulators"/>
    <property type="match status" value="1"/>
</dbReference>
<dbReference type="GO" id="GO:0006355">
    <property type="term" value="P:regulation of DNA-templated transcription"/>
    <property type="evidence" value="ECO:0007669"/>
    <property type="project" value="InterPro"/>
</dbReference>
<dbReference type="GO" id="GO:0003677">
    <property type="term" value="F:DNA binding"/>
    <property type="evidence" value="ECO:0007669"/>
    <property type="project" value="InterPro"/>
</dbReference>